<evidence type="ECO:0000256" key="10">
    <source>
        <dbReference type="ARBA" id="ARBA00033171"/>
    </source>
</evidence>
<dbReference type="GO" id="GO:0046872">
    <property type="term" value="F:metal ion binding"/>
    <property type="evidence" value="ECO:0007669"/>
    <property type="project" value="UniProtKB-KW"/>
</dbReference>
<comment type="catalytic activity">
    <reaction evidence="11">
        <text>N(6)-(pyridoxal phosphate)-L-lysyl-[4-amino-5-hydroxymethyl-2-methylpyrimidine phosphate synthase] + L-histidyl-[4-amino-5-hydroxymethyl-2-methylpyrimidine phosphate synthase] + 2 Fe(3+) + 4 H2O = L-lysyl-[4-amino-5-hydroxymethyl-2-methylpyrimidine phosphate synthase] + (2S)-2-amino-5-hydroxy-4-oxopentanoyl-[4-amino-5-hydroxymethyl-2-methylpyrimidine phosphate synthase] + 4-amino-2-methyl-5-(phosphooxymethyl)pyrimidine + 3-oxopropanoate + 2 Fe(2+) + 2 H(+)</text>
        <dbReference type="Rhea" id="RHEA:65756"/>
        <dbReference type="Rhea" id="RHEA-COMP:16892"/>
        <dbReference type="Rhea" id="RHEA-COMP:16893"/>
        <dbReference type="Rhea" id="RHEA-COMP:16894"/>
        <dbReference type="Rhea" id="RHEA-COMP:16895"/>
        <dbReference type="ChEBI" id="CHEBI:15377"/>
        <dbReference type="ChEBI" id="CHEBI:15378"/>
        <dbReference type="ChEBI" id="CHEBI:29033"/>
        <dbReference type="ChEBI" id="CHEBI:29034"/>
        <dbReference type="ChEBI" id="CHEBI:29969"/>
        <dbReference type="ChEBI" id="CHEBI:29979"/>
        <dbReference type="ChEBI" id="CHEBI:33190"/>
        <dbReference type="ChEBI" id="CHEBI:58354"/>
        <dbReference type="ChEBI" id="CHEBI:143915"/>
        <dbReference type="ChEBI" id="CHEBI:157692"/>
    </reaction>
    <physiologicalReaction direction="left-to-right" evidence="11">
        <dbReference type="Rhea" id="RHEA:65757"/>
    </physiologicalReaction>
</comment>
<evidence type="ECO:0000259" key="12">
    <source>
        <dbReference type="Pfam" id="PF09084"/>
    </source>
</evidence>
<evidence type="ECO:0000256" key="11">
    <source>
        <dbReference type="ARBA" id="ARBA00048179"/>
    </source>
</evidence>
<evidence type="ECO:0000256" key="7">
    <source>
        <dbReference type="ARBA" id="ARBA00022898"/>
    </source>
</evidence>
<reference evidence="13" key="1">
    <citation type="submission" date="2019-02" db="EMBL/GenBank/DDBJ databases">
        <authorList>
            <person name="Gruber-Vodicka R. H."/>
            <person name="Seah K. B. B."/>
        </authorList>
    </citation>
    <scope>NUCLEOTIDE SEQUENCE</scope>
    <source>
        <strain evidence="13">BECK_DK47</strain>
    </source>
</reference>
<evidence type="ECO:0000256" key="9">
    <source>
        <dbReference type="ARBA" id="ARBA00023004"/>
    </source>
</evidence>
<dbReference type="GO" id="GO:0009228">
    <property type="term" value="P:thiamine biosynthetic process"/>
    <property type="evidence" value="ECO:0007669"/>
    <property type="project" value="UniProtKB-KW"/>
</dbReference>
<evidence type="ECO:0000313" key="13">
    <source>
        <dbReference type="EMBL" id="VFJ56531.1"/>
    </source>
</evidence>
<proteinExistence type="inferred from homology"/>
<comment type="function">
    <text evidence="1">Responsible for the formation of the pyrimidine heterocycle in the thiamine biosynthesis pathway. Catalyzes the formation of hydroxymethylpyrimidine phosphate (HMP-P) from histidine and pyridoxal phosphate (PLP). The protein uses PLP and the active site histidine to form HMP-P, generating an inactive enzyme. The enzyme can only undergo a single turnover, which suggests it is a suicide enzyme.</text>
</comment>
<dbReference type="InterPro" id="IPR027939">
    <property type="entry name" value="NMT1/THI5"/>
</dbReference>
<keyword evidence="5" id="KW-0808">Transferase</keyword>
<sequence>MKAFIRNFAVVTTFFLLLTGCGGEGESSSAGAGNSAALESVTFRLAWVHDMAEVGIFVAKEQGYFEKEGLDVTIEPGGFGLDPIKLVATGTNDYGIGGAGNLLLARAQGVPLLAIGAEFQNTPVGFVTLKDSGITSFRDFKGKRVGIQTGADTDVLYRALLAKNTMTSEDVKEVPIQYDMGPFVNGGIDVLPAYVTNQPITLQSKGFETNVITAASQGLNYYGNVFFTTEKTVKENPEQAARFMRAVRSGWKHALANKADAIAALRKYTQEFDPKDLEQIYDAVMPFIKPDESGVPLLGMTLARWENTAEVIRDAGLLKGPLDPATAFTDEFVR</sequence>
<comment type="similarity">
    <text evidence="3">Belongs to the NMT1/THI5 family.</text>
</comment>
<name>A0A450SRI7_9GAMM</name>
<dbReference type="InterPro" id="IPR015168">
    <property type="entry name" value="SsuA/THI5"/>
</dbReference>
<evidence type="ECO:0000256" key="2">
    <source>
        <dbReference type="ARBA" id="ARBA00004948"/>
    </source>
</evidence>
<comment type="subunit">
    <text evidence="4">Homodimer.</text>
</comment>
<dbReference type="AlphaFoldDB" id="A0A450SRI7"/>
<protein>
    <recommendedName>
        <fullName evidence="10">Thiamine pyrimidine synthase</fullName>
    </recommendedName>
</protein>
<dbReference type="PROSITE" id="PS51257">
    <property type="entry name" value="PROKAR_LIPOPROTEIN"/>
    <property type="match status" value="1"/>
</dbReference>
<evidence type="ECO:0000256" key="5">
    <source>
        <dbReference type="ARBA" id="ARBA00022679"/>
    </source>
</evidence>
<dbReference type="SUPFAM" id="SSF53850">
    <property type="entry name" value="Periplasmic binding protein-like II"/>
    <property type="match status" value="1"/>
</dbReference>
<keyword evidence="9" id="KW-0408">Iron</keyword>
<dbReference type="PANTHER" id="PTHR31528:SF1">
    <property type="entry name" value="4-AMINO-5-HYDROXYMETHYL-2-METHYLPYRIMIDINE PHOSPHATE SYNTHASE THI11-RELATED"/>
    <property type="match status" value="1"/>
</dbReference>
<evidence type="ECO:0000256" key="4">
    <source>
        <dbReference type="ARBA" id="ARBA00011738"/>
    </source>
</evidence>
<keyword evidence="8" id="KW-0784">Thiamine biosynthesis</keyword>
<evidence type="ECO:0000256" key="8">
    <source>
        <dbReference type="ARBA" id="ARBA00022977"/>
    </source>
</evidence>
<comment type="pathway">
    <text evidence="2">Cofactor biosynthesis; thiamine diphosphate biosynthesis.</text>
</comment>
<dbReference type="GO" id="GO:0016740">
    <property type="term" value="F:transferase activity"/>
    <property type="evidence" value="ECO:0007669"/>
    <property type="project" value="UniProtKB-KW"/>
</dbReference>
<evidence type="ECO:0000256" key="3">
    <source>
        <dbReference type="ARBA" id="ARBA00009406"/>
    </source>
</evidence>
<organism evidence="13">
    <name type="scientific">Candidatus Kentrum sp. DK</name>
    <dbReference type="NCBI Taxonomy" id="2126562"/>
    <lineage>
        <taxon>Bacteria</taxon>
        <taxon>Pseudomonadati</taxon>
        <taxon>Pseudomonadota</taxon>
        <taxon>Gammaproteobacteria</taxon>
        <taxon>Candidatus Kentrum</taxon>
    </lineage>
</organism>
<keyword evidence="7" id="KW-0663">Pyridoxal phosphate</keyword>
<dbReference type="PANTHER" id="PTHR31528">
    <property type="entry name" value="4-AMINO-5-HYDROXYMETHYL-2-METHYLPYRIMIDINE PHOSPHATE SYNTHASE THI11-RELATED"/>
    <property type="match status" value="1"/>
</dbReference>
<keyword evidence="6" id="KW-0479">Metal-binding</keyword>
<accession>A0A450SRI7</accession>
<gene>
    <name evidence="13" type="ORF">BECKDK2373B_GA0170837_105914</name>
</gene>
<evidence type="ECO:0000256" key="6">
    <source>
        <dbReference type="ARBA" id="ARBA00022723"/>
    </source>
</evidence>
<evidence type="ECO:0000256" key="1">
    <source>
        <dbReference type="ARBA" id="ARBA00003469"/>
    </source>
</evidence>
<feature type="domain" description="SsuA/THI5-like" evidence="12">
    <location>
        <begin position="54"/>
        <end position="259"/>
    </location>
</feature>
<dbReference type="EMBL" id="CAADEX010000059">
    <property type="protein sequence ID" value="VFJ56531.1"/>
    <property type="molecule type" value="Genomic_DNA"/>
</dbReference>
<dbReference type="Pfam" id="PF09084">
    <property type="entry name" value="NMT1"/>
    <property type="match status" value="1"/>
</dbReference>
<dbReference type="Gene3D" id="3.40.190.10">
    <property type="entry name" value="Periplasmic binding protein-like II"/>
    <property type="match status" value="2"/>
</dbReference>